<dbReference type="RefSeq" id="WP_004055874.1">
    <property type="nucleotide sequence ID" value="NZ_AOMC01000161.1"/>
</dbReference>
<evidence type="ECO:0000313" key="2">
    <source>
        <dbReference type="EMBL" id="EMA39336.1"/>
    </source>
</evidence>
<dbReference type="InterPro" id="IPR057160">
    <property type="entry name" value="DUF7838"/>
</dbReference>
<comment type="caution">
    <text evidence="2">The sequence shown here is derived from an EMBL/GenBank/DDBJ whole genome shotgun (WGS) entry which is preliminary data.</text>
</comment>
<dbReference type="Pfam" id="PF25208">
    <property type="entry name" value="DUF7838"/>
    <property type="match status" value="1"/>
</dbReference>
<proteinExistence type="predicted"/>
<dbReference type="AlphaFoldDB" id="M0M0X1"/>
<evidence type="ECO:0000313" key="3">
    <source>
        <dbReference type="Proteomes" id="UP000011568"/>
    </source>
</evidence>
<name>M0M0X1_HALMO</name>
<evidence type="ECO:0000259" key="1">
    <source>
        <dbReference type="Pfam" id="PF25208"/>
    </source>
</evidence>
<dbReference type="OrthoDB" id="280204at2157"/>
<dbReference type="EMBL" id="AOMC01000161">
    <property type="protein sequence ID" value="EMA39336.1"/>
    <property type="molecule type" value="Genomic_DNA"/>
</dbReference>
<keyword evidence="3" id="KW-1185">Reference proteome</keyword>
<accession>M0M0X1</accession>
<organism evidence="2 3">
    <name type="scientific">Halococcus morrhuae DSM 1307</name>
    <dbReference type="NCBI Taxonomy" id="931277"/>
    <lineage>
        <taxon>Archaea</taxon>
        <taxon>Methanobacteriati</taxon>
        <taxon>Methanobacteriota</taxon>
        <taxon>Stenosarchaea group</taxon>
        <taxon>Halobacteria</taxon>
        <taxon>Halobacteriales</taxon>
        <taxon>Halococcaceae</taxon>
        <taxon>Halococcus</taxon>
    </lineage>
</organism>
<gene>
    <name evidence="2" type="ORF">C448_14794</name>
</gene>
<dbReference type="Proteomes" id="UP000011568">
    <property type="component" value="Unassembled WGS sequence"/>
</dbReference>
<dbReference type="eggNOG" id="arCOG04657">
    <property type="taxonomic scope" value="Archaea"/>
</dbReference>
<feature type="domain" description="DUF7838" evidence="1">
    <location>
        <begin position="1"/>
        <end position="54"/>
    </location>
</feature>
<reference evidence="2 3" key="1">
    <citation type="journal article" date="2014" name="PLoS Genet.">
        <title>Phylogenetically driven sequencing of extremely halophilic archaea reveals strategies for static and dynamic osmo-response.</title>
        <authorList>
            <person name="Becker E.A."/>
            <person name="Seitzer P.M."/>
            <person name="Tritt A."/>
            <person name="Larsen D."/>
            <person name="Krusor M."/>
            <person name="Yao A.I."/>
            <person name="Wu D."/>
            <person name="Madern D."/>
            <person name="Eisen J.A."/>
            <person name="Darling A.E."/>
            <person name="Facciotti M.T."/>
        </authorList>
    </citation>
    <scope>NUCLEOTIDE SEQUENCE [LARGE SCALE GENOMIC DNA]</scope>
    <source>
        <strain evidence="2 3">DSM 1307</strain>
    </source>
</reference>
<dbReference type="STRING" id="931277.C448_14794"/>
<dbReference type="PATRIC" id="fig|931277.6.peg.2905"/>
<sequence>MSLEREQRCPVCDDQQVFYRAASTMMHLGEKTKWRCPDCDYGFVTIGEDVDSSASA</sequence>
<protein>
    <recommendedName>
        <fullName evidence="1">DUF7838 domain-containing protein</fullName>
    </recommendedName>
</protein>